<gene>
    <name evidence="1" type="ORF">UFOPK3954_00469</name>
</gene>
<name>A0A6J7MPT5_9ZZZZ</name>
<sequence>MRPEERARIDRVDLLAGEILCEVFRLAMSIVGPLRVRPAVADLPADRQAVTDEEQLHVNR</sequence>
<evidence type="ECO:0000313" key="1">
    <source>
        <dbReference type="EMBL" id="CAB4979744.1"/>
    </source>
</evidence>
<organism evidence="1">
    <name type="scientific">freshwater metagenome</name>
    <dbReference type="NCBI Taxonomy" id="449393"/>
    <lineage>
        <taxon>unclassified sequences</taxon>
        <taxon>metagenomes</taxon>
        <taxon>ecological metagenomes</taxon>
    </lineage>
</organism>
<protein>
    <submittedName>
        <fullName evidence="1">Unannotated protein</fullName>
    </submittedName>
</protein>
<accession>A0A6J7MPT5</accession>
<dbReference type="EMBL" id="CAFBON010000032">
    <property type="protein sequence ID" value="CAB4979744.1"/>
    <property type="molecule type" value="Genomic_DNA"/>
</dbReference>
<proteinExistence type="predicted"/>
<dbReference type="AlphaFoldDB" id="A0A6J7MPT5"/>
<reference evidence="1" key="1">
    <citation type="submission" date="2020-05" db="EMBL/GenBank/DDBJ databases">
        <authorList>
            <person name="Chiriac C."/>
            <person name="Salcher M."/>
            <person name="Ghai R."/>
            <person name="Kavagutti S V."/>
        </authorList>
    </citation>
    <scope>NUCLEOTIDE SEQUENCE</scope>
</reference>